<dbReference type="GO" id="GO:0005634">
    <property type="term" value="C:nucleus"/>
    <property type="evidence" value="ECO:0007669"/>
    <property type="project" value="UniProtKB-SubCell"/>
</dbReference>
<dbReference type="RefSeq" id="XP_062877048.1">
    <property type="nucleotide sequence ID" value="XM_063020978.1"/>
</dbReference>
<dbReference type="InterPro" id="IPR040454">
    <property type="entry name" value="TF_IIIC_Tfc1/Sfc1"/>
</dbReference>
<evidence type="ECO:0000256" key="4">
    <source>
        <dbReference type="ARBA" id="ARBA00023242"/>
    </source>
</evidence>
<sequence length="587" mass="68334">MSKDQAPRYSMDISHVTSVELPLIVKNVDKAIAMLGGKERIRKAVNSQYRPLPIQASSHSVDDRNLELRLRSDPFHHPVQASVNHREKILLKVSVPKSSLPSDYYENPRKYNVRELIARTREPGSTPHHVEPIAIINKNFSFRGMADFQMSTKNNDRVQNFKKNMLQANKFEEIKKYYEEEVVVKDELIDSKTFENRDHHFIPPPCFSGIRFPFDYKYQKNPFTVTLRDENGDAKVVMKFDRKKLFTNTVDYNADEVPQQPLPEIVSKFEWMQTTDLSQEYSDKKLYECIQFITKLFNIKPIWLRRLLVDVVPENLKSAVKEALPYVSYCYKNGPWRFCNVKLGVNPRDLPSFWVHQSENFRVLGIQTKIDHNEIVGRIVPPTIQVVYHEGDVQLSENLFFTGSKLPKTVNYQLGDVLDLDVRTCIRNAMDKNQFFRDEVDAQDGWIQKQVIETVRRIIKYKLRQLKDEEIIDPLKILKIVQTDYNIKDSVKAASNSATDHPRMDQDDEDDPHEDSEDDDEDEDVEEEEGELVKNEIDKMDVDVKENEDATETNVFSRIKQVDEHTATKLQELVGLIKQDNVNNGQP</sequence>
<feature type="domain" description="Transcription factor IIIC subunit 5 HTH" evidence="6">
    <location>
        <begin position="201"/>
        <end position="362"/>
    </location>
</feature>
<accession>A0AAX4H7Z9</accession>
<dbReference type="GO" id="GO:0001003">
    <property type="term" value="F:RNA polymerase III type 2 promoter sequence-specific DNA binding"/>
    <property type="evidence" value="ECO:0007669"/>
    <property type="project" value="TreeGrafter"/>
</dbReference>
<keyword evidence="2" id="KW-0238">DNA-binding</keyword>
<organism evidence="8 9">
    <name type="scientific">Australozyma saopauloensis</name>
    <dbReference type="NCBI Taxonomy" id="291208"/>
    <lineage>
        <taxon>Eukaryota</taxon>
        <taxon>Fungi</taxon>
        <taxon>Dikarya</taxon>
        <taxon>Ascomycota</taxon>
        <taxon>Saccharomycotina</taxon>
        <taxon>Pichiomycetes</taxon>
        <taxon>Metschnikowiaceae</taxon>
        <taxon>Australozyma</taxon>
    </lineage>
</organism>
<dbReference type="GO" id="GO:0000127">
    <property type="term" value="C:transcription factor TFIIIC complex"/>
    <property type="evidence" value="ECO:0007669"/>
    <property type="project" value="InterPro"/>
</dbReference>
<feature type="compositionally biased region" description="Acidic residues" evidence="5">
    <location>
        <begin position="506"/>
        <end position="530"/>
    </location>
</feature>
<name>A0AAX4H7Z9_9ASCO</name>
<evidence type="ECO:0000256" key="3">
    <source>
        <dbReference type="ARBA" id="ARBA00023163"/>
    </source>
</evidence>
<dbReference type="Gene3D" id="3.30.200.160">
    <property type="entry name" value="TFIIIC, subcomplex tauA, subunit Sfc1, barrel domain"/>
    <property type="match status" value="1"/>
</dbReference>
<dbReference type="InterPro" id="IPR041499">
    <property type="entry name" value="Tfc1/Sfc1_N"/>
</dbReference>
<dbReference type="PANTHER" id="PTHR13230:SF5">
    <property type="entry name" value="GENERAL TRANSCRIPTION FACTOR 3C POLYPEPTIDE 5"/>
    <property type="match status" value="1"/>
</dbReference>
<evidence type="ECO:0000256" key="2">
    <source>
        <dbReference type="ARBA" id="ARBA00023125"/>
    </source>
</evidence>
<gene>
    <name evidence="8" type="ORF">PUMCH_001947</name>
</gene>
<dbReference type="InterPro" id="IPR019136">
    <property type="entry name" value="TF_IIIC_su-5_HTH"/>
</dbReference>
<dbReference type="KEGG" id="asau:88173012"/>
<dbReference type="GeneID" id="88173012"/>
<dbReference type="PANTHER" id="PTHR13230">
    <property type="entry name" value="GENERAL TRANSCRIPTION FACTOR IIIC, POLYPEPTIDE 5"/>
    <property type="match status" value="1"/>
</dbReference>
<dbReference type="Pfam" id="PF17682">
    <property type="entry name" value="Tau95_N"/>
    <property type="match status" value="1"/>
</dbReference>
<dbReference type="Proteomes" id="UP001338582">
    <property type="component" value="Chromosome 2"/>
</dbReference>
<dbReference type="GO" id="GO:0006384">
    <property type="term" value="P:transcription initiation at RNA polymerase III promoter"/>
    <property type="evidence" value="ECO:0007669"/>
    <property type="project" value="InterPro"/>
</dbReference>
<keyword evidence="9" id="KW-1185">Reference proteome</keyword>
<reference evidence="8 9" key="1">
    <citation type="submission" date="2023-10" db="EMBL/GenBank/DDBJ databases">
        <title>Draft Genome Sequence of Candida saopaulonensis from a very Premature Infant with Sepsis.</title>
        <authorList>
            <person name="Ning Y."/>
            <person name="Dai R."/>
            <person name="Xiao M."/>
            <person name="Xu Y."/>
            <person name="Yan Q."/>
            <person name="Zhang L."/>
        </authorList>
    </citation>
    <scope>NUCLEOTIDE SEQUENCE [LARGE SCALE GENOMIC DNA]</scope>
    <source>
        <strain evidence="8 9">19XY460</strain>
    </source>
</reference>
<evidence type="ECO:0000259" key="6">
    <source>
        <dbReference type="Pfam" id="PF09734"/>
    </source>
</evidence>
<keyword evidence="4" id="KW-0539">Nucleus</keyword>
<feature type="region of interest" description="Disordered" evidence="5">
    <location>
        <begin position="492"/>
        <end position="553"/>
    </location>
</feature>
<dbReference type="EMBL" id="CP138895">
    <property type="protein sequence ID" value="WPK24665.1"/>
    <property type="molecule type" value="Genomic_DNA"/>
</dbReference>
<evidence type="ECO:0000313" key="8">
    <source>
        <dbReference type="EMBL" id="WPK24665.1"/>
    </source>
</evidence>
<protein>
    <recommendedName>
        <fullName evidence="10">Transcription factor IIIC subunit 5 HTH domain-containing protein</fullName>
    </recommendedName>
</protein>
<evidence type="ECO:0000259" key="7">
    <source>
        <dbReference type="Pfam" id="PF17682"/>
    </source>
</evidence>
<proteinExistence type="predicted"/>
<evidence type="ECO:0008006" key="10">
    <source>
        <dbReference type="Google" id="ProtNLM"/>
    </source>
</evidence>
<evidence type="ECO:0000256" key="5">
    <source>
        <dbReference type="SAM" id="MobiDB-lite"/>
    </source>
</evidence>
<evidence type="ECO:0000313" key="9">
    <source>
        <dbReference type="Proteomes" id="UP001338582"/>
    </source>
</evidence>
<comment type="subcellular location">
    <subcellularLocation>
        <location evidence="1">Nucleus</location>
    </subcellularLocation>
</comment>
<dbReference type="GO" id="GO:0001002">
    <property type="term" value="F:RNA polymerase III type 1 promoter sequence-specific DNA binding"/>
    <property type="evidence" value="ECO:0007669"/>
    <property type="project" value="TreeGrafter"/>
</dbReference>
<feature type="compositionally biased region" description="Basic and acidic residues" evidence="5">
    <location>
        <begin position="531"/>
        <end position="548"/>
    </location>
</feature>
<feature type="domain" description="Transcription factor IIIC subunit Tfc1/Sfc1 triple barrel" evidence="7">
    <location>
        <begin position="18"/>
        <end position="151"/>
    </location>
</feature>
<dbReference type="InterPro" id="IPR042536">
    <property type="entry name" value="TFIIIC_tauA_Sfc1"/>
</dbReference>
<evidence type="ECO:0000256" key="1">
    <source>
        <dbReference type="ARBA" id="ARBA00004123"/>
    </source>
</evidence>
<dbReference type="Pfam" id="PF09734">
    <property type="entry name" value="Tau95"/>
    <property type="match status" value="1"/>
</dbReference>
<keyword evidence="3" id="KW-0804">Transcription</keyword>
<dbReference type="AlphaFoldDB" id="A0AAX4H7Z9"/>